<evidence type="ECO:0000313" key="3">
    <source>
        <dbReference type="EMBL" id="CAB4020566.1"/>
    </source>
</evidence>
<proteinExistence type="predicted"/>
<evidence type="ECO:0000256" key="1">
    <source>
        <dbReference type="SAM" id="Coils"/>
    </source>
</evidence>
<gene>
    <name evidence="3" type="ORF">PACLA_8A009126</name>
</gene>
<organism evidence="3 4">
    <name type="scientific">Paramuricea clavata</name>
    <name type="common">Red gorgonian</name>
    <name type="synonym">Violescent sea-whip</name>
    <dbReference type="NCBI Taxonomy" id="317549"/>
    <lineage>
        <taxon>Eukaryota</taxon>
        <taxon>Metazoa</taxon>
        <taxon>Cnidaria</taxon>
        <taxon>Anthozoa</taxon>
        <taxon>Octocorallia</taxon>
        <taxon>Malacalcyonacea</taxon>
        <taxon>Plexauridae</taxon>
        <taxon>Paramuricea</taxon>
    </lineage>
</organism>
<keyword evidence="4" id="KW-1185">Reference proteome</keyword>
<evidence type="ECO:0000256" key="2">
    <source>
        <dbReference type="SAM" id="MobiDB-lite"/>
    </source>
</evidence>
<name>A0A6S7ISA2_PARCT</name>
<protein>
    <submittedName>
        <fullName evidence="3">Uncharacterized protein</fullName>
    </submittedName>
</protein>
<comment type="caution">
    <text evidence="3">The sequence shown here is derived from an EMBL/GenBank/DDBJ whole genome shotgun (WGS) entry which is preliminary data.</text>
</comment>
<evidence type="ECO:0000313" key="4">
    <source>
        <dbReference type="Proteomes" id="UP001152795"/>
    </source>
</evidence>
<reference evidence="3" key="1">
    <citation type="submission" date="2020-04" db="EMBL/GenBank/DDBJ databases">
        <authorList>
            <person name="Alioto T."/>
            <person name="Alioto T."/>
            <person name="Gomez Garrido J."/>
        </authorList>
    </citation>
    <scope>NUCLEOTIDE SEQUENCE</scope>
    <source>
        <strain evidence="3">A484AB</strain>
    </source>
</reference>
<feature type="coiled-coil region" evidence="1">
    <location>
        <begin position="57"/>
        <end position="84"/>
    </location>
</feature>
<accession>A0A6S7ISA2</accession>
<dbReference type="Proteomes" id="UP001152795">
    <property type="component" value="Unassembled WGS sequence"/>
</dbReference>
<feature type="region of interest" description="Disordered" evidence="2">
    <location>
        <begin position="1"/>
        <end position="23"/>
    </location>
</feature>
<keyword evidence="1" id="KW-0175">Coiled coil</keyword>
<sequence>MSSEDESGPCLDERSSEESNNCFPDEEMLYGAASNSFETESHVYDTSGNPIATKEKHDSYLQVVAHMEEELHELRSQLTGEKSTVLW</sequence>
<dbReference type="AlphaFoldDB" id="A0A6S7ISA2"/>
<dbReference type="EMBL" id="CACRXK020011021">
    <property type="protein sequence ID" value="CAB4020566.1"/>
    <property type="molecule type" value="Genomic_DNA"/>
</dbReference>